<proteinExistence type="predicted"/>
<dbReference type="AlphaFoldDB" id="A0A1I1MJU4"/>
<keyword evidence="2" id="KW-1185">Reference proteome</keyword>
<name>A0A1I1MJU4_9BURK</name>
<dbReference type="RefSeq" id="WP_177207723.1">
    <property type="nucleotide sequence ID" value="NZ_FOLD01000011.1"/>
</dbReference>
<reference evidence="2" key="1">
    <citation type="submission" date="2016-10" db="EMBL/GenBank/DDBJ databases">
        <authorList>
            <person name="Varghese N."/>
            <person name="Submissions S."/>
        </authorList>
    </citation>
    <scope>NUCLEOTIDE SEQUENCE [LARGE SCALE GENOMIC DNA]</scope>
    <source>
        <strain evidence="2">CGMCC 1.12041</strain>
    </source>
</reference>
<dbReference type="STRING" id="1164594.SAMN05216204_11159"/>
<organism evidence="1 2">
    <name type="scientific">Massilia yuzhufengensis</name>
    <dbReference type="NCBI Taxonomy" id="1164594"/>
    <lineage>
        <taxon>Bacteria</taxon>
        <taxon>Pseudomonadati</taxon>
        <taxon>Pseudomonadota</taxon>
        <taxon>Betaproteobacteria</taxon>
        <taxon>Burkholderiales</taxon>
        <taxon>Oxalobacteraceae</taxon>
        <taxon>Telluria group</taxon>
        <taxon>Massilia</taxon>
    </lineage>
</organism>
<dbReference type="EMBL" id="FOLD01000011">
    <property type="protein sequence ID" value="SFC85651.1"/>
    <property type="molecule type" value="Genomic_DNA"/>
</dbReference>
<sequence length="45" mass="5163">MTTAAIEYRQAAPLFPRLSAGLRAKLRRAVEMFAQPYVIQGYQYD</sequence>
<evidence type="ECO:0000313" key="2">
    <source>
        <dbReference type="Proteomes" id="UP000198639"/>
    </source>
</evidence>
<accession>A0A1I1MJU4</accession>
<dbReference type="Proteomes" id="UP000198639">
    <property type="component" value="Unassembled WGS sequence"/>
</dbReference>
<gene>
    <name evidence="1" type="ORF">SAMN05216204_11159</name>
</gene>
<evidence type="ECO:0000313" key="1">
    <source>
        <dbReference type="EMBL" id="SFC85651.1"/>
    </source>
</evidence>
<protein>
    <submittedName>
        <fullName evidence="1">Uncharacterized protein</fullName>
    </submittedName>
</protein>